<dbReference type="Proteomes" id="UP000199032">
    <property type="component" value="Unassembled WGS sequence"/>
</dbReference>
<dbReference type="STRING" id="1742972.COMA1_11645"/>
<dbReference type="EMBL" id="CZQA01000001">
    <property type="protein sequence ID" value="CUS34333.1"/>
    <property type="molecule type" value="Genomic_DNA"/>
</dbReference>
<dbReference type="AlphaFoldDB" id="A0A0S4LCI9"/>
<sequence>MEGSLVVHRQGGARAQTWVWALAGMWGLVLFTIGAGNGVSSAAEWSAAPSLSVKGVYNSNLLLSAGNNEVIGHWITPDLKFKGATETFEIEGETKADFIHYYGSNERELTNLYFPLRTSYRLDRHSFEFDGGFTRDNTLVGELQRTGLVLGFTQRSLWTAMPTWKVGITERLSWKTGYHFMDAQYQDGSRLGFANYQVHGVNAGPTYHLTELDEVSLTGEYNLVRIPSVGLESTYYGAQGSWTHDFGDGVVGSISGGGRLVGSTQDIPRIPGLLGFLLGRTRDRSVTSHEVVWVYRGSLRKQFERTAVQIDGSREINPSGFGRLLQTDRVGGSLSHNLSETINFSVSGALYFVSGINTTEGSRPLPRTTFFSVTPTLSWQFAQWWSASVSYTYGERAVDDLDQRYNSNSTFIMLTYGGDKWSVSR</sequence>
<proteinExistence type="predicted"/>
<accession>A0A0S4LCI9</accession>
<reference evidence="1 2" key="1">
    <citation type="submission" date="2015-10" db="EMBL/GenBank/DDBJ databases">
        <authorList>
            <person name="Gilbert D.G."/>
        </authorList>
    </citation>
    <scope>NUCLEOTIDE SEQUENCE [LARGE SCALE GENOMIC DNA]</scope>
    <source>
        <strain evidence="1">COMA1</strain>
    </source>
</reference>
<protein>
    <submittedName>
        <fullName evidence="1">Uncharacterized protein</fullName>
    </submittedName>
</protein>
<keyword evidence="2" id="KW-1185">Reference proteome</keyword>
<organism evidence="1 2">
    <name type="scientific">Candidatus Nitrospira nitrosa</name>
    <dbReference type="NCBI Taxonomy" id="1742972"/>
    <lineage>
        <taxon>Bacteria</taxon>
        <taxon>Pseudomonadati</taxon>
        <taxon>Nitrospirota</taxon>
        <taxon>Nitrospiria</taxon>
        <taxon>Nitrospirales</taxon>
        <taxon>Nitrospiraceae</taxon>
        <taxon>Nitrospira</taxon>
    </lineage>
</organism>
<evidence type="ECO:0000313" key="1">
    <source>
        <dbReference type="EMBL" id="CUS34333.1"/>
    </source>
</evidence>
<evidence type="ECO:0000313" key="2">
    <source>
        <dbReference type="Proteomes" id="UP000199032"/>
    </source>
</evidence>
<name>A0A0S4LCI9_9BACT</name>
<gene>
    <name evidence="1" type="ORF">COMA1_11645</name>
</gene>